<evidence type="ECO:0000256" key="1">
    <source>
        <dbReference type="SAM" id="MobiDB-lite"/>
    </source>
</evidence>
<dbReference type="PANTHER" id="PTHR31947">
    <property type="entry name" value="DNA/RNA-BINDING PROTEIN ALBA 3"/>
    <property type="match status" value="1"/>
</dbReference>
<comment type="caution">
    <text evidence="5">The sequence shown here is derived from an EMBL/GenBank/DDBJ whole genome shotgun (WGS) entry which is preliminary data.</text>
</comment>
<dbReference type="Proteomes" id="UP001140206">
    <property type="component" value="Chromosome 4"/>
</dbReference>
<dbReference type="GO" id="GO:0003723">
    <property type="term" value="F:RNA binding"/>
    <property type="evidence" value="ECO:0007669"/>
    <property type="project" value="TreeGrafter"/>
</dbReference>
<dbReference type="Proteomes" id="UP001140206">
    <property type="component" value="Chromosome 5"/>
</dbReference>
<proteinExistence type="predicted"/>
<dbReference type="InterPro" id="IPR036882">
    <property type="entry name" value="Alba-like_dom_sf"/>
</dbReference>
<evidence type="ECO:0000259" key="2">
    <source>
        <dbReference type="Pfam" id="PF01918"/>
    </source>
</evidence>
<dbReference type="AlphaFoldDB" id="A0AAV8FD21"/>
<dbReference type="FunFam" id="3.30.110.20:FF:000005">
    <property type="entry name" value="Uncharacterized protein At2g34160"/>
    <property type="match status" value="1"/>
</dbReference>
<accession>A0AAV8FD21</accession>
<gene>
    <name evidence="5" type="ORF">LUZ62_042410</name>
    <name evidence="4" type="ORF">LUZ62_072875</name>
    <name evidence="3" type="ORF">LUZ62_090247</name>
</gene>
<sequence>MEASEQKVAEVVEKNVVTVATQQQPSEKKSNIIQVSSNKRPLYFYVNLAKRHMQNYNEVELSALGMAIGTVVTVAEILKNNGLATEKRIQMSTVGMKDQAKGGKLVRKAKIEITLGKSEGFDKLVSPKKKDQNKVEMEAPNHVEVNA</sequence>
<reference evidence="5" key="1">
    <citation type="submission" date="2022-08" db="EMBL/GenBank/DDBJ databases">
        <authorList>
            <person name="Marques A."/>
        </authorList>
    </citation>
    <scope>NUCLEOTIDE SEQUENCE</scope>
    <source>
        <strain evidence="5">RhyPub2mFocal</strain>
        <tissue evidence="5">Leaves</tissue>
    </source>
</reference>
<evidence type="ECO:0000313" key="3">
    <source>
        <dbReference type="EMBL" id="KAJ4755842.1"/>
    </source>
</evidence>
<dbReference type="SUPFAM" id="SSF82704">
    <property type="entry name" value="AlbA-like"/>
    <property type="match status" value="1"/>
</dbReference>
<organism evidence="5 6">
    <name type="scientific">Rhynchospora pubera</name>
    <dbReference type="NCBI Taxonomy" id="906938"/>
    <lineage>
        <taxon>Eukaryota</taxon>
        <taxon>Viridiplantae</taxon>
        <taxon>Streptophyta</taxon>
        <taxon>Embryophyta</taxon>
        <taxon>Tracheophyta</taxon>
        <taxon>Spermatophyta</taxon>
        <taxon>Magnoliopsida</taxon>
        <taxon>Liliopsida</taxon>
        <taxon>Poales</taxon>
        <taxon>Cyperaceae</taxon>
        <taxon>Cyperoideae</taxon>
        <taxon>Rhynchosporeae</taxon>
        <taxon>Rhynchospora</taxon>
    </lineage>
</organism>
<feature type="region of interest" description="Disordered" evidence="1">
    <location>
        <begin position="123"/>
        <end position="147"/>
    </location>
</feature>
<keyword evidence="6" id="KW-1185">Reference proteome</keyword>
<dbReference type="InterPro" id="IPR014560">
    <property type="entry name" value="UCP030333_Alba"/>
</dbReference>
<dbReference type="Proteomes" id="UP001140206">
    <property type="component" value="Chromosome 2"/>
</dbReference>
<protein>
    <submittedName>
        <fullName evidence="5">Alba DNA/RNA-binding protein</fullName>
    </submittedName>
</protein>
<feature type="domain" description="DNA/RNA-binding protein Alba-like" evidence="2">
    <location>
        <begin position="31"/>
        <end position="85"/>
    </location>
</feature>
<feature type="compositionally biased region" description="Basic and acidic residues" evidence="1">
    <location>
        <begin position="128"/>
        <end position="141"/>
    </location>
</feature>
<dbReference type="PANTHER" id="PTHR31947:SF19">
    <property type="entry name" value="ALBA DNA_RNA-BINDING PROTEIN"/>
    <property type="match status" value="1"/>
</dbReference>
<dbReference type="Pfam" id="PF01918">
    <property type="entry name" value="Alba"/>
    <property type="match status" value="1"/>
</dbReference>
<name>A0AAV8FD21_9POAL</name>
<dbReference type="GO" id="GO:0005634">
    <property type="term" value="C:nucleus"/>
    <property type="evidence" value="ECO:0007669"/>
    <property type="project" value="TreeGrafter"/>
</dbReference>
<dbReference type="InterPro" id="IPR002775">
    <property type="entry name" value="DNA/RNA-bd_Alba-like"/>
</dbReference>
<dbReference type="PIRSF" id="PIRSF030333">
    <property type="entry name" value="UCP030333_Alba"/>
    <property type="match status" value="1"/>
</dbReference>
<evidence type="ECO:0000313" key="4">
    <source>
        <dbReference type="EMBL" id="KAJ4762500.1"/>
    </source>
</evidence>
<evidence type="ECO:0000313" key="5">
    <source>
        <dbReference type="EMBL" id="KAJ4791164.1"/>
    </source>
</evidence>
<dbReference type="EMBL" id="JAMFTS010000005">
    <property type="protein sequence ID" value="KAJ4755842.1"/>
    <property type="molecule type" value="Genomic_DNA"/>
</dbReference>
<dbReference type="Gene3D" id="3.30.110.20">
    <property type="entry name" value="Alba-like domain"/>
    <property type="match status" value="1"/>
</dbReference>
<evidence type="ECO:0000313" key="6">
    <source>
        <dbReference type="Proteomes" id="UP001140206"/>
    </source>
</evidence>
<dbReference type="EMBL" id="JAMFTS010000002">
    <property type="protein sequence ID" value="KAJ4791164.1"/>
    <property type="molecule type" value="Genomic_DNA"/>
</dbReference>
<dbReference type="EMBL" id="JAMFTS010000004">
    <property type="protein sequence ID" value="KAJ4762500.1"/>
    <property type="molecule type" value="Genomic_DNA"/>
</dbReference>